<dbReference type="OrthoDB" id="3360976at2759"/>
<feature type="domain" description="DUF6593" evidence="1">
    <location>
        <begin position="8"/>
        <end position="171"/>
    </location>
</feature>
<reference evidence="2 3" key="1">
    <citation type="journal article" date="2019" name="Nat. Ecol. Evol.">
        <title>Megaphylogeny resolves global patterns of mushroom evolution.</title>
        <authorList>
            <person name="Varga T."/>
            <person name="Krizsan K."/>
            <person name="Foldi C."/>
            <person name="Dima B."/>
            <person name="Sanchez-Garcia M."/>
            <person name="Sanchez-Ramirez S."/>
            <person name="Szollosi G.J."/>
            <person name="Szarkandi J.G."/>
            <person name="Papp V."/>
            <person name="Albert L."/>
            <person name="Andreopoulos W."/>
            <person name="Angelini C."/>
            <person name="Antonin V."/>
            <person name="Barry K.W."/>
            <person name="Bougher N.L."/>
            <person name="Buchanan P."/>
            <person name="Buyck B."/>
            <person name="Bense V."/>
            <person name="Catcheside P."/>
            <person name="Chovatia M."/>
            <person name="Cooper J."/>
            <person name="Damon W."/>
            <person name="Desjardin D."/>
            <person name="Finy P."/>
            <person name="Geml J."/>
            <person name="Haridas S."/>
            <person name="Hughes K."/>
            <person name="Justo A."/>
            <person name="Karasinski D."/>
            <person name="Kautmanova I."/>
            <person name="Kiss B."/>
            <person name="Kocsube S."/>
            <person name="Kotiranta H."/>
            <person name="LaButti K.M."/>
            <person name="Lechner B.E."/>
            <person name="Liimatainen K."/>
            <person name="Lipzen A."/>
            <person name="Lukacs Z."/>
            <person name="Mihaltcheva S."/>
            <person name="Morgado L.N."/>
            <person name="Niskanen T."/>
            <person name="Noordeloos M.E."/>
            <person name="Ohm R.A."/>
            <person name="Ortiz-Santana B."/>
            <person name="Ovrebo C."/>
            <person name="Racz N."/>
            <person name="Riley R."/>
            <person name="Savchenko A."/>
            <person name="Shiryaev A."/>
            <person name="Soop K."/>
            <person name="Spirin V."/>
            <person name="Szebenyi C."/>
            <person name="Tomsovsky M."/>
            <person name="Tulloss R.E."/>
            <person name="Uehling J."/>
            <person name="Grigoriev I.V."/>
            <person name="Vagvolgyi C."/>
            <person name="Papp T."/>
            <person name="Martin F.M."/>
            <person name="Miettinen O."/>
            <person name="Hibbett D.S."/>
            <person name="Nagy L.G."/>
        </authorList>
    </citation>
    <scope>NUCLEOTIDE SEQUENCE [LARGE SCALE GENOMIC DNA]</scope>
    <source>
        <strain evidence="2 3">CBS 121175</strain>
    </source>
</reference>
<name>A0A5C3KWT6_COPMA</name>
<accession>A0A5C3KWT6</accession>
<evidence type="ECO:0000313" key="3">
    <source>
        <dbReference type="Proteomes" id="UP000307440"/>
    </source>
</evidence>
<dbReference type="InterPro" id="IPR046528">
    <property type="entry name" value="DUF6593"/>
</dbReference>
<dbReference type="Pfam" id="PF20236">
    <property type="entry name" value="DUF6593"/>
    <property type="match status" value="1"/>
</dbReference>
<gene>
    <name evidence="2" type="ORF">FA15DRAFT_687403</name>
</gene>
<dbReference type="Proteomes" id="UP000307440">
    <property type="component" value="Unassembled WGS sequence"/>
</dbReference>
<keyword evidence="3" id="KW-1185">Reference proteome</keyword>
<dbReference type="EMBL" id="ML210197">
    <property type="protein sequence ID" value="TFK24650.1"/>
    <property type="molecule type" value="Genomic_DNA"/>
</dbReference>
<dbReference type="AlphaFoldDB" id="A0A5C3KWT6"/>
<protein>
    <recommendedName>
        <fullName evidence="1">DUF6593 domain-containing protein</fullName>
    </recommendedName>
</protein>
<sequence length="183" mass="21082">MLYILSKDEPWNATYCTPEGQAMYKATSPAKLTGRKAYIDKIIPNGVVAHDMEDRFTRLAQIDFHTFTSSKITMGGITRHTDDIFRKKRVGWFGRDRIFQGPDGNEYRWELGSWKPELYLNDNTKTLVAKYHQKHTDVFQDARPASLEIFPPGENIPDMIIVTFVYIEYLRLAREETAEAVGG</sequence>
<dbReference type="STRING" id="230819.A0A5C3KWT6"/>
<evidence type="ECO:0000259" key="1">
    <source>
        <dbReference type="Pfam" id="PF20236"/>
    </source>
</evidence>
<evidence type="ECO:0000313" key="2">
    <source>
        <dbReference type="EMBL" id="TFK24650.1"/>
    </source>
</evidence>
<proteinExistence type="predicted"/>
<organism evidence="2 3">
    <name type="scientific">Coprinopsis marcescibilis</name>
    <name type="common">Agaric fungus</name>
    <name type="synonym">Psathyrella marcescibilis</name>
    <dbReference type="NCBI Taxonomy" id="230819"/>
    <lineage>
        <taxon>Eukaryota</taxon>
        <taxon>Fungi</taxon>
        <taxon>Dikarya</taxon>
        <taxon>Basidiomycota</taxon>
        <taxon>Agaricomycotina</taxon>
        <taxon>Agaricomycetes</taxon>
        <taxon>Agaricomycetidae</taxon>
        <taxon>Agaricales</taxon>
        <taxon>Agaricineae</taxon>
        <taxon>Psathyrellaceae</taxon>
        <taxon>Coprinopsis</taxon>
    </lineage>
</organism>